<evidence type="ECO:0000313" key="1">
    <source>
        <dbReference type="EMBL" id="GES23681.1"/>
    </source>
</evidence>
<accession>A0A5M3XVV4</accession>
<keyword evidence="2" id="KW-1185">Reference proteome</keyword>
<evidence type="ECO:0000313" key="2">
    <source>
        <dbReference type="Proteomes" id="UP000377595"/>
    </source>
</evidence>
<comment type="caution">
    <text evidence="1">The sequence shown here is derived from an EMBL/GenBank/DDBJ whole genome shotgun (WGS) entry which is preliminary data.</text>
</comment>
<organism evidence="1 2">
    <name type="scientific">Acrocarpospora pleiomorpha</name>
    <dbReference type="NCBI Taxonomy" id="90975"/>
    <lineage>
        <taxon>Bacteria</taxon>
        <taxon>Bacillati</taxon>
        <taxon>Actinomycetota</taxon>
        <taxon>Actinomycetes</taxon>
        <taxon>Streptosporangiales</taxon>
        <taxon>Streptosporangiaceae</taxon>
        <taxon>Acrocarpospora</taxon>
    </lineage>
</organism>
<proteinExistence type="predicted"/>
<dbReference type="AlphaFoldDB" id="A0A5M3XVV4"/>
<reference evidence="1 2" key="1">
    <citation type="submission" date="2019-10" db="EMBL/GenBank/DDBJ databases">
        <title>Whole genome shotgun sequence of Acrocarpospora pleiomorpha NBRC 16267.</title>
        <authorList>
            <person name="Ichikawa N."/>
            <person name="Kimura A."/>
            <person name="Kitahashi Y."/>
            <person name="Komaki H."/>
            <person name="Oguchi A."/>
        </authorList>
    </citation>
    <scope>NUCLEOTIDE SEQUENCE [LARGE SCALE GENOMIC DNA]</scope>
    <source>
        <strain evidence="1 2">NBRC 16267</strain>
    </source>
</reference>
<gene>
    <name evidence="1" type="ORF">Aple_065800</name>
</gene>
<name>A0A5M3XVV4_9ACTN</name>
<dbReference type="EMBL" id="BLAF01000043">
    <property type="protein sequence ID" value="GES23681.1"/>
    <property type="molecule type" value="Genomic_DNA"/>
</dbReference>
<sequence length="132" mass="15156">MIKIITNSQRQVRDEGGVDEQRSLFLVLDRYIDIGRLVADLNSYDPQLIDYYKANSPSFSENVLTDLGATEGERIKKALAKRIYQTRNSLVHAKDGTRPKYFPFVNDLELSREIPLLRFCSEQVVIVHGKII</sequence>
<protein>
    <submittedName>
        <fullName evidence="1">Uncharacterized protein</fullName>
    </submittedName>
</protein>
<dbReference type="Proteomes" id="UP000377595">
    <property type="component" value="Unassembled WGS sequence"/>
</dbReference>